<dbReference type="PROSITE" id="PS00409">
    <property type="entry name" value="PROKAR_NTER_METHYL"/>
    <property type="match status" value="1"/>
</dbReference>
<dbReference type="Gene3D" id="3.10.610.10">
    <property type="entry name" value="GSPII I/J protein-like"/>
    <property type="match status" value="1"/>
</dbReference>
<sequence>MNRRVGGFTLIELLVSIFILSIISVITYQALQQVLTVDRVSSKRADEIVELQHLIGVMERDFIQIAPRPIIDELNRERAAVSIETNPWSRIEFTRGGVANPLDKAKSSLMRVAWELNNGELSRTTWSVLDRSAQTQPYSQEILMSGVTGMKIRAMFEERWQTSWPRTPVGSASVNWIEELVMTPRGVEVIISRKDKPDVKRLFLGVGG</sequence>
<evidence type="ECO:0000256" key="4">
    <source>
        <dbReference type="ARBA" id="ARBA00022475"/>
    </source>
</evidence>
<comment type="similarity">
    <text evidence="2">Belongs to the GSP J family.</text>
</comment>
<feature type="transmembrane region" description="Helical" evidence="10">
    <location>
        <begin position="7"/>
        <end position="31"/>
    </location>
</feature>
<dbReference type="PANTHER" id="PTHR39583:SF2">
    <property type="entry name" value="TYPE II SECRETION SYSTEM PROTEIN J"/>
    <property type="match status" value="1"/>
</dbReference>
<keyword evidence="5" id="KW-0488">Methylation</keyword>
<keyword evidence="8 10" id="KW-1133">Transmembrane helix</keyword>
<name>A0A1T2CLJ4_SOVGS</name>
<dbReference type="Pfam" id="PF11612">
    <property type="entry name" value="T2SSJ"/>
    <property type="match status" value="1"/>
</dbReference>
<dbReference type="GO" id="GO:0005886">
    <property type="term" value="C:plasma membrane"/>
    <property type="evidence" value="ECO:0007669"/>
    <property type="project" value="UniProtKB-SubCell"/>
</dbReference>
<dbReference type="Pfam" id="PF07963">
    <property type="entry name" value="N_methyl"/>
    <property type="match status" value="1"/>
</dbReference>
<dbReference type="RefSeq" id="WP_195910719.1">
    <property type="nucleotide sequence ID" value="NZ_MPNX01000003.1"/>
</dbReference>
<evidence type="ECO:0000256" key="7">
    <source>
        <dbReference type="ARBA" id="ARBA00022692"/>
    </source>
</evidence>
<dbReference type="Proteomes" id="UP000190962">
    <property type="component" value="Unassembled WGS sequence"/>
</dbReference>
<comment type="subcellular location">
    <subcellularLocation>
        <location evidence="1">Cell inner membrane</location>
        <topology evidence="1">Single-pass membrane protein</topology>
    </subcellularLocation>
</comment>
<evidence type="ECO:0000256" key="3">
    <source>
        <dbReference type="ARBA" id="ARBA00021539"/>
    </source>
</evidence>
<dbReference type="SUPFAM" id="SSF54523">
    <property type="entry name" value="Pili subunits"/>
    <property type="match status" value="2"/>
</dbReference>
<gene>
    <name evidence="11" type="ORF">BOV88_03300</name>
</gene>
<dbReference type="GO" id="GO:0015627">
    <property type="term" value="C:type II protein secretion system complex"/>
    <property type="evidence" value="ECO:0007669"/>
    <property type="project" value="InterPro"/>
</dbReference>
<evidence type="ECO:0000256" key="9">
    <source>
        <dbReference type="ARBA" id="ARBA00023136"/>
    </source>
</evidence>
<evidence type="ECO:0000256" key="6">
    <source>
        <dbReference type="ARBA" id="ARBA00022519"/>
    </source>
</evidence>
<evidence type="ECO:0000313" key="11">
    <source>
        <dbReference type="EMBL" id="OOY35682.1"/>
    </source>
</evidence>
<keyword evidence="9 10" id="KW-0472">Membrane</keyword>
<evidence type="ECO:0000256" key="1">
    <source>
        <dbReference type="ARBA" id="ARBA00004377"/>
    </source>
</evidence>
<organism evidence="11 12">
    <name type="scientific">Solemya velum gill symbiont</name>
    <dbReference type="NCBI Taxonomy" id="2340"/>
    <lineage>
        <taxon>Bacteria</taxon>
        <taxon>Pseudomonadati</taxon>
        <taxon>Pseudomonadota</taxon>
        <taxon>Gammaproteobacteria</taxon>
        <taxon>sulfur-oxidizing symbionts</taxon>
    </lineage>
</organism>
<keyword evidence="7 10" id="KW-0812">Transmembrane</keyword>
<evidence type="ECO:0000313" key="12">
    <source>
        <dbReference type="Proteomes" id="UP000190962"/>
    </source>
</evidence>
<comment type="caution">
    <text evidence="11">The sequence shown here is derived from an EMBL/GenBank/DDBJ whole genome shotgun (WGS) entry which is preliminary data.</text>
</comment>
<dbReference type="NCBIfam" id="TIGR01711">
    <property type="entry name" value="gspJ"/>
    <property type="match status" value="1"/>
</dbReference>
<dbReference type="AlphaFoldDB" id="A0A1T2CLJ4"/>
<dbReference type="InterPro" id="IPR012902">
    <property type="entry name" value="N_methyl_site"/>
</dbReference>
<dbReference type="GO" id="GO:0015628">
    <property type="term" value="P:protein secretion by the type II secretion system"/>
    <property type="evidence" value="ECO:0007669"/>
    <property type="project" value="InterPro"/>
</dbReference>
<keyword evidence="6" id="KW-0997">Cell inner membrane</keyword>
<reference evidence="11 12" key="1">
    <citation type="submission" date="2016-11" db="EMBL/GenBank/DDBJ databases">
        <title>Mixed transmission modes and dynamic genome evolution in an obligate animal-bacterial symbiosis.</title>
        <authorList>
            <person name="Russell S.L."/>
            <person name="Corbett-Detig R.B."/>
            <person name="Cavanaugh C.M."/>
        </authorList>
    </citation>
    <scope>NUCLEOTIDE SEQUENCE [LARGE SCALE GENOMIC DNA]</scope>
    <source>
        <strain evidence="11">MA-KB16</strain>
    </source>
</reference>
<protein>
    <recommendedName>
        <fullName evidence="3">Type II secretion system protein J</fullName>
    </recommendedName>
</protein>
<evidence type="ECO:0000256" key="10">
    <source>
        <dbReference type="SAM" id="Phobius"/>
    </source>
</evidence>
<dbReference type="NCBIfam" id="TIGR02532">
    <property type="entry name" value="IV_pilin_GFxxxE"/>
    <property type="match status" value="1"/>
</dbReference>
<dbReference type="EMBL" id="MPNX01000003">
    <property type="protein sequence ID" value="OOY35682.1"/>
    <property type="molecule type" value="Genomic_DNA"/>
</dbReference>
<dbReference type="InterPro" id="IPR051621">
    <property type="entry name" value="T2SS_protein_J"/>
</dbReference>
<evidence type="ECO:0000256" key="2">
    <source>
        <dbReference type="ARBA" id="ARBA00011084"/>
    </source>
</evidence>
<dbReference type="InterPro" id="IPR010055">
    <property type="entry name" value="T2SS_protein-GspJ"/>
</dbReference>
<accession>A0A1T2CLJ4</accession>
<keyword evidence="4" id="KW-1003">Cell membrane</keyword>
<evidence type="ECO:0000256" key="5">
    <source>
        <dbReference type="ARBA" id="ARBA00022481"/>
    </source>
</evidence>
<dbReference type="InterPro" id="IPR045584">
    <property type="entry name" value="Pilin-like"/>
</dbReference>
<dbReference type="PANTHER" id="PTHR39583">
    <property type="entry name" value="TYPE II SECRETION SYSTEM PROTEIN J-RELATED"/>
    <property type="match status" value="1"/>
</dbReference>
<proteinExistence type="inferred from homology"/>
<evidence type="ECO:0000256" key="8">
    <source>
        <dbReference type="ARBA" id="ARBA00022989"/>
    </source>
</evidence>